<evidence type="ECO:0000313" key="2">
    <source>
        <dbReference type="EMBL" id="MCX2741912.1"/>
    </source>
</evidence>
<name>A0ABT3RJX9_9BACT</name>
<dbReference type="Proteomes" id="UP001207228">
    <property type="component" value="Unassembled WGS sequence"/>
</dbReference>
<evidence type="ECO:0008006" key="4">
    <source>
        <dbReference type="Google" id="ProtNLM"/>
    </source>
</evidence>
<dbReference type="PROSITE" id="PS51257">
    <property type="entry name" value="PROKAR_LIPOPROTEIN"/>
    <property type="match status" value="1"/>
</dbReference>
<accession>A0ABT3RJX9</accession>
<proteinExistence type="predicted"/>
<comment type="caution">
    <text evidence="2">The sequence shown here is derived from an EMBL/GenBank/DDBJ whole genome shotgun (WGS) entry which is preliminary data.</text>
</comment>
<evidence type="ECO:0000256" key="1">
    <source>
        <dbReference type="SAM" id="SignalP"/>
    </source>
</evidence>
<sequence>MKKLFKPYLTAFLLGALLISSTSCGDDDPEPVEEGENITSLTLTLEPVSTAKGVNTATATFEAGTTPTLQLVPNTQYNATITLNDNLHTEVRNEAEDHEIFFNAPENLLVVQKNIPEDLDSNGRPLGLRTRMITGNAGESGTLRVTLKHQEGLKDDNSDVSVGDTDIEANFTVSLQ</sequence>
<keyword evidence="1" id="KW-0732">Signal</keyword>
<dbReference type="RefSeq" id="WP_266054149.1">
    <property type="nucleotide sequence ID" value="NZ_JAPFQO010000014.1"/>
</dbReference>
<reference evidence="2 3" key="1">
    <citation type="submission" date="2022-11" db="EMBL/GenBank/DDBJ databases">
        <title>The characterization of three novel Bacteroidetes species and genomic analysis of their roles in tidal elemental geochemical cycles.</title>
        <authorList>
            <person name="Ma K.-J."/>
        </authorList>
    </citation>
    <scope>NUCLEOTIDE SEQUENCE [LARGE SCALE GENOMIC DNA]</scope>
    <source>
        <strain evidence="2 3">M82</strain>
    </source>
</reference>
<protein>
    <recommendedName>
        <fullName evidence="4">Type 1 periplasmic binding fold superfamily protein</fullName>
    </recommendedName>
</protein>
<feature type="chain" id="PRO_5045367783" description="Type 1 periplasmic binding fold superfamily protein" evidence="1">
    <location>
        <begin position="26"/>
        <end position="176"/>
    </location>
</feature>
<dbReference type="EMBL" id="JAPFQO010000014">
    <property type="protein sequence ID" value="MCX2741912.1"/>
    <property type="molecule type" value="Genomic_DNA"/>
</dbReference>
<feature type="signal peptide" evidence="1">
    <location>
        <begin position="1"/>
        <end position="25"/>
    </location>
</feature>
<organism evidence="2 3">
    <name type="scientific">Pontibacter anaerobius</name>
    <dbReference type="NCBI Taxonomy" id="2993940"/>
    <lineage>
        <taxon>Bacteria</taxon>
        <taxon>Pseudomonadati</taxon>
        <taxon>Bacteroidota</taxon>
        <taxon>Cytophagia</taxon>
        <taxon>Cytophagales</taxon>
        <taxon>Hymenobacteraceae</taxon>
        <taxon>Pontibacter</taxon>
    </lineage>
</organism>
<gene>
    <name evidence="2" type="ORF">OO017_18285</name>
</gene>
<keyword evidence="3" id="KW-1185">Reference proteome</keyword>
<evidence type="ECO:0000313" key="3">
    <source>
        <dbReference type="Proteomes" id="UP001207228"/>
    </source>
</evidence>